<dbReference type="PROSITE" id="PS50016">
    <property type="entry name" value="ZF_PHD_2"/>
    <property type="match status" value="1"/>
</dbReference>
<evidence type="ECO:0000256" key="3">
    <source>
        <dbReference type="ARBA" id="ARBA00022833"/>
    </source>
</evidence>
<evidence type="ECO:0000313" key="7">
    <source>
        <dbReference type="EMBL" id="KAK2556984.1"/>
    </source>
</evidence>
<reference evidence="7" key="2">
    <citation type="journal article" date="2023" name="Science">
        <title>Genomic signatures of disease resistance in endangered staghorn corals.</title>
        <authorList>
            <person name="Vollmer S.V."/>
            <person name="Selwyn J.D."/>
            <person name="Despard B.A."/>
            <person name="Roesel C.L."/>
        </authorList>
    </citation>
    <scope>NUCLEOTIDE SEQUENCE</scope>
    <source>
        <strain evidence="7">K2</strain>
    </source>
</reference>
<dbReference type="InterPro" id="IPR019786">
    <property type="entry name" value="Zinc_finger_PHD-type_CS"/>
</dbReference>
<accession>A0AAD9V0P6</accession>
<evidence type="ECO:0000256" key="5">
    <source>
        <dbReference type="SAM" id="MobiDB-lite"/>
    </source>
</evidence>
<protein>
    <recommendedName>
        <fullName evidence="6">PHD-type domain-containing protein</fullName>
    </recommendedName>
</protein>
<evidence type="ECO:0000259" key="6">
    <source>
        <dbReference type="PROSITE" id="PS50016"/>
    </source>
</evidence>
<dbReference type="Gene3D" id="3.30.40.10">
    <property type="entry name" value="Zinc/RING finger domain, C3HC4 (zinc finger)"/>
    <property type="match status" value="1"/>
</dbReference>
<dbReference type="InterPro" id="IPR013083">
    <property type="entry name" value="Znf_RING/FYVE/PHD"/>
</dbReference>
<feature type="domain" description="PHD-type" evidence="6">
    <location>
        <begin position="3"/>
        <end position="62"/>
    </location>
</feature>
<dbReference type="EMBL" id="JARQWQ010000052">
    <property type="protein sequence ID" value="KAK2556984.1"/>
    <property type="molecule type" value="Genomic_DNA"/>
</dbReference>
<dbReference type="InterPro" id="IPR011011">
    <property type="entry name" value="Znf_FYVE_PHD"/>
</dbReference>
<keyword evidence="3" id="KW-0862">Zinc</keyword>
<evidence type="ECO:0000256" key="1">
    <source>
        <dbReference type="ARBA" id="ARBA00022723"/>
    </source>
</evidence>
<dbReference type="PROSITE" id="PS01359">
    <property type="entry name" value="ZF_PHD_1"/>
    <property type="match status" value="1"/>
</dbReference>
<name>A0AAD9V0P6_ACRCE</name>
<dbReference type="InterPro" id="IPR019787">
    <property type="entry name" value="Znf_PHD-finger"/>
</dbReference>
<organism evidence="7 8">
    <name type="scientific">Acropora cervicornis</name>
    <name type="common">Staghorn coral</name>
    <dbReference type="NCBI Taxonomy" id="6130"/>
    <lineage>
        <taxon>Eukaryota</taxon>
        <taxon>Metazoa</taxon>
        <taxon>Cnidaria</taxon>
        <taxon>Anthozoa</taxon>
        <taxon>Hexacorallia</taxon>
        <taxon>Scleractinia</taxon>
        <taxon>Astrocoeniina</taxon>
        <taxon>Acroporidae</taxon>
        <taxon>Acropora</taxon>
    </lineage>
</organism>
<dbReference type="GO" id="GO:0008270">
    <property type="term" value="F:zinc ion binding"/>
    <property type="evidence" value="ECO:0007669"/>
    <property type="project" value="UniProtKB-KW"/>
</dbReference>
<comment type="caution">
    <text evidence="7">The sequence shown here is derived from an EMBL/GenBank/DDBJ whole genome shotgun (WGS) entry which is preliminary data.</text>
</comment>
<reference evidence="7" key="1">
    <citation type="journal article" date="2023" name="G3 (Bethesda)">
        <title>Whole genome assembly and annotation of the endangered Caribbean coral Acropora cervicornis.</title>
        <authorList>
            <person name="Selwyn J.D."/>
            <person name="Vollmer S.V."/>
        </authorList>
    </citation>
    <scope>NUCLEOTIDE SEQUENCE</scope>
    <source>
        <strain evidence="7">K2</strain>
    </source>
</reference>
<proteinExistence type="predicted"/>
<evidence type="ECO:0000256" key="2">
    <source>
        <dbReference type="ARBA" id="ARBA00022771"/>
    </source>
</evidence>
<keyword evidence="8" id="KW-1185">Reference proteome</keyword>
<dbReference type="SUPFAM" id="SSF57903">
    <property type="entry name" value="FYVE/PHD zinc finger"/>
    <property type="match status" value="1"/>
</dbReference>
<dbReference type="AlphaFoldDB" id="A0AAD9V0P6"/>
<gene>
    <name evidence="7" type="ORF">P5673_020829</name>
</gene>
<keyword evidence="2 4" id="KW-0863">Zinc-finger</keyword>
<sequence>MEEFYCVSCSEIVTTRQEALLCNGCERWQHRRCGTAITRETYRRAVREGVEIPWKCLFCKDEEPLPIAESTMIDTDQSPVELPEPMEESSIEDPSILNLETNFLIR</sequence>
<feature type="region of interest" description="Disordered" evidence="5">
    <location>
        <begin position="69"/>
        <end position="91"/>
    </location>
</feature>
<evidence type="ECO:0000313" key="8">
    <source>
        <dbReference type="Proteomes" id="UP001249851"/>
    </source>
</evidence>
<dbReference type="Proteomes" id="UP001249851">
    <property type="component" value="Unassembled WGS sequence"/>
</dbReference>
<evidence type="ECO:0000256" key="4">
    <source>
        <dbReference type="PROSITE-ProRule" id="PRU00146"/>
    </source>
</evidence>
<keyword evidence="1" id="KW-0479">Metal-binding</keyword>